<gene>
    <name evidence="1" type="ORF">BCO_0027500</name>
</gene>
<protein>
    <submittedName>
        <fullName evidence="1">Putative membrane spanning protein</fullName>
    </submittedName>
</protein>
<dbReference type="InterPro" id="IPR008421">
    <property type="entry name" value="Borrelia_lipoprotein_PFam54/60"/>
</dbReference>
<evidence type="ECO:0000313" key="2">
    <source>
        <dbReference type="Proteomes" id="UP000019330"/>
    </source>
</evidence>
<evidence type="ECO:0000313" key="1">
    <source>
        <dbReference type="EMBL" id="AHH11165.1"/>
    </source>
</evidence>
<reference evidence="1" key="1">
    <citation type="submission" date="2013-04" db="EMBL/GenBank/DDBJ databases">
        <title>Comparative Genomics of Relapsing Fever Spirochetes.</title>
        <authorList>
            <person name="Schwan T.G."/>
            <person name="Raffel S.J."/>
            <person name="Porcella S.F."/>
            <person name="Martens C.A."/>
            <person name="Bruno D.P."/>
            <person name="Ricklefs S.M."/>
            <person name="Barbian K.B."/>
        </authorList>
    </citation>
    <scope>NUCLEOTIDE SEQUENCE</scope>
    <source>
        <strain evidence="1">Co53</strain>
        <plasmid evidence="1">unnamed</plasmid>
    </source>
</reference>
<dbReference type="Pfam" id="PF05714">
    <property type="entry name" value="PFam54_60"/>
    <property type="match status" value="1"/>
</dbReference>
<dbReference type="Gene3D" id="1.10.3160.10">
    <property type="entry name" value="Bbcrasp-1"/>
    <property type="match status" value="1"/>
</dbReference>
<sequence>MKYISIIFILTLLILIACDPKKDSQIQEHNADLQAMQAQLKPNDSKYIIMELKIIAERYTKVLNDHINYAWIEDGAVGEVGENYGRGNNQYGMRGDNKAFDVIKNPEDNSYKYNDYYGKASRSKIYLVFEHEDNLIRKFAEVVNTLAASASTDTNNPNEYNNLLQKLADDLRAYAQDYFIVAFNTLIEKQNKLDTLTTNELQTLRKKFYNLKAEREMHIQDAKTIYNDFNSNKGDIKTNPAKLKDYYINNYKQKFKNSLEKVKTLAGEIKTILDKI</sequence>
<dbReference type="RefSeq" id="WP_025408513.1">
    <property type="nucleotide sequence ID" value="NZ_CP005746.1"/>
</dbReference>
<geneLocation type="plasmid" evidence="1 2">
    <name>unnamed</name>
</geneLocation>
<keyword evidence="2" id="KW-1185">Reference proteome</keyword>
<dbReference type="EMBL" id="CP005746">
    <property type="protein sequence ID" value="AHH11165.1"/>
    <property type="molecule type" value="Genomic_DNA"/>
</dbReference>
<dbReference type="AlphaFoldDB" id="W5SW48"/>
<name>W5SW48_9SPIR</name>
<dbReference type="OrthoDB" id="351105at2"/>
<keyword evidence="1" id="KW-0614">Plasmid</keyword>
<dbReference type="PROSITE" id="PS51257">
    <property type="entry name" value="PROKAR_LIPOPROTEIN"/>
    <property type="match status" value="1"/>
</dbReference>
<organism evidence="1">
    <name type="scientific">Borrelia coriaceae ATCC 43381</name>
    <dbReference type="NCBI Taxonomy" id="1408429"/>
    <lineage>
        <taxon>Bacteria</taxon>
        <taxon>Pseudomonadati</taxon>
        <taxon>Spirochaetota</taxon>
        <taxon>Spirochaetia</taxon>
        <taxon>Spirochaetales</taxon>
        <taxon>Borreliaceae</taxon>
        <taxon>Borrelia</taxon>
    </lineage>
</organism>
<dbReference type="HOGENOM" id="CLU_062986_1_0_12"/>
<proteinExistence type="predicted"/>
<dbReference type="Proteomes" id="UP000019330">
    <property type="component" value="Plasmid unnamed"/>
</dbReference>
<accession>W5SW48</accession>